<proteinExistence type="predicted"/>
<protein>
    <submittedName>
        <fullName evidence="2">Uncharacterized protein</fullName>
    </submittedName>
</protein>
<sequence length="135" mass="14981">MLGPDEPKDLDFEVDEFVPPLFPMGDVRFRRGDSESRHLVFATDAQLKHLADAKTCGEHCTGSSPRRPADGGTDGDSVEAAIRTHGAGLQLEYYENAGAYEFMRQFMHFLPAEHLRDRTAITGTLERTGIWAAVD</sequence>
<organism>
    <name type="scientific">Branchiostoma floridae</name>
    <name type="common">Florida lancelet</name>
    <name type="synonym">Amphioxus</name>
    <dbReference type="NCBI Taxonomy" id="7739"/>
    <lineage>
        <taxon>Eukaryota</taxon>
        <taxon>Metazoa</taxon>
        <taxon>Chordata</taxon>
        <taxon>Cephalochordata</taxon>
        <taxon>Leptocardii</taxon>
        <taxon>Amphioxiformes</taxon>
        <taxon>Branchiostomatidae</taxon>
        <taxon>Branchiostoma</taxon>
    </lineage>
</organism>
<evidence type="ECO:0000313" key="2">
    <source>
        <dbReference type="EMBL" id="EEN68153.1"/>
    </source>
</evidence>
<accession>C3XUS8</accession>
<dbReference type="InParanoid" id="C3XUS8"/>
<reference evidence="2" key="1">
    <citation type="journal article" date="2008" name="Nature">
        <title>The amphioxus genome and the evolution of the chordate karyotype.</title>
        <authorList>
            <consortium name="US DOE Joint Genome Institute (JGI-PGF)"/>
            <person name="Putnam N.H."/>
            <person name="Butts T."/>
            <person name="Ferrier D.E.K."/>
            <person name="Furlong R.F."/>
            <person name="Hellsten U."/>
            <person name="Kawashima T."/>
            <person name="Robinson-Rechavi M."/>
            <person name="Shoguchi E."/>
            <person name="Terry A."/>
            <person name="Yu J.-K."/>
            <person name="Benito-Gutierrez E.L."/>
            <person name="Dubchak I."/>
            <person name="Garcia-Fernandez J."/>
            <person name="Gibson-Brown J.J."/>
            <person name="Grigoriev I.V."/>
            <person name="Horton A.C."/>
            <person name="de Jong P.J."/>
            <person name="Jurka J."/>
            <person name="Kapitonov V.V."/>
            <person name="Kohara Y."/>
            <person name="Kuroki Y."/>
            <person name="Lindquist E."/>
            <person name="Lucas S."/>
            <person name="Osoegawa K."/>
            <person name="Pennacchio L.A."/>
            <person name="Salamov A.A."/>
            <person name="Satou Y."/>
            <person name="Sauka-Spengler T."/>
            <person name="Schmutz J."/>
            <person name="Shin-I T."/>
            <person name="Toyoda A."/>
            <person name="Bronner-Fraser M."/>
            <person name="Fujiyama A."/>
            <person name="Holland L.Z."/>
            <person name="Holland P.W.H."/>
            <person name="Satoh N."/>
            <person name="Rokhsar D.S."/>
        </authorList>
    </citation>
    <scope>NUCLEOTIDE SEQUENCE [LARGE SCALE GENOMIC DNA]</scope>
    <source>
        <strain evidence="2">S238N-H82</strain>
        <tissue evidence="2">Testes</tissue>
    </source>
</reference>
<name>C3XUS8_BRAFL</name>
<dbReference type="AlphaFoldDB" id="C3XUS8"/>
<gene>
    <name evidence="2" type="ORF">BRAFLDRAFT_88883</name>
</gene>
<evidence type="ECO:0000256" key="1">
    <source>
        <dbReference type="SAM" id="MobiDB-lite"/>
    </source>
</evidence>
<dbReference type="EMBL" id="GG666467">
    <property type="protein sequence ID" value="EEN68153.1"/>
    <property type="molecule type" value="Genomic_DNA"/>
</dbReference>
<feature type="region of interest" description="Disordered" evidence="1">
    <location>
        <begin position="57"/>
        <end position="78"/>
    </location>
</feature>